<dbReference type="Proteomes" id="UP000214646">
    <property type="component" value="Unassembled WGS sequence"/>
</dbReference>
<name>A0A225DRZ5_9BACT</name>
<sequence>MVDDLLLHGVTRKHLLTVTMTHETHVYHLRHDHGLPIAYVDGLYRFDRKSLEVMVQKDG</sequence>
<protein>
    <submittedName>
        <fullName evidence="1">Uncharacterized protein</fullName>
    </submittedName>
</protein>
<keyword evidence="2" id="KW-1185">Reference proteome</keyword>
<dbReference type="RefSeq" id="WP_088256747.1">
    <property type="nucleotide sequence ID" value="NZ_NIDE01000009.1"/>
</dbReference>
<comment type="caution">
    <text evidence="1">The sequence shown here is derived from an EMBL/GenBank/DDBJ whole genome shotgun (WGS) entry which is preliminary data.</text>
</comment>
<dbReference type="EMBL" id="NIDE01000009">
    <property type="protein sequence ID" value="OWK39929.1"/>
    <property type="molecule type" value="Genomic_DNA"/>
</dbReference>
<dbReference type="AlphaFoldDB" id="A0A225DRZ5"/>
<proteinExistence type="predicted"/>
<evidence type="ECO:0000313" key="2">
    <source>
        <dbReference type="Proteomes" id="UP000214646"/>
    </source>
</evidence>
<evidence type="ECO:0000313" key="1">
    <source>
        <dbReference type="EMBL" id="OWK39929.1"/>
    </source>
</evidence>
<organism evidence="1 2">
    <name type="scientific">Fimbriiglobus ruber</name>
    <dbReference type="NCBI Taxonomy" id="1908690"/>
    <lineage>
        <taxon>Bacteria</taxon>
        <taxon>Pseudomonadati</taxon>
        <taxon>Planctomycetota</taxon>
        <taxon>Planctomycetia</taxon>
        <taxon>Gemmatales</taxon>
        <taxon>Gemmataceae</taxon>
        <taxon>Fimbriiglobus</taxon>
    </lineage>
</organism>
<accession>A0A225DRZ5</accession>
<gene>
    <name evidence="1" type="ORF">FRUB_05819</name>
</gene>
<reference evidence="2" key="1">
    <citation type="submission" date="2017-06" db="EMBL/GenBank/DDBJ databases">
        <title>Genome analysis of Fimbriiglobus ruber SP5, the first member of the order Planctomycetales with confirmed chitinolytic capability.</title>
        <authorList>
            <person name="Ravin N.V."/>
            <person name="Rakitin A.L."/>
            <person name="Ivanova A.A."/>
            <person name="Beletsky A.V."/>
            <person name="Kulichevskaya I.S."/>
            <person name="Mardanov A.V."/>
            <person name="Dedysh S.N."/>
        </authorList>
    </citation>
    <scope>NUCLEOTIDE SEQUENCE [LARGE SCALE GENOMIC DNA]</scope>
    <source>
        <strain evidence="2">SP5</strain>
    </source>
</reference>